<sequence>MANLIIEKSPTIKWYSDLFPFFALIESTIREHRWLWTDVDVNAALPIPDNDIGRYLIDGDALFDFAVDRPQFSWSVLSALPPGYEVDPTTIPRESVPYADGNPDFWYGSPRPQFSDALFEIVCWDSSATLLIGTDNHLILDAFRAAYPGAVDLDAENRSRA</sequence>
<dbReference type="EMBL" id="AFAR01000286">
    <property type="protein sequence ID" value="EGF24504.1"/>
    <property type="molecule type" value="Genomic_DNA"/>
</dbReference>
<reference evidence="1 2" key="1">
    <citation type="journal article" date="2013" name="Mar. Genomics">
        <title>Expression of sulfatases in Rhodopirellula baltica and the diversity of sulfatases in the genus Rhodopirellula.</title>
        <authorList>
            <person name="Wegner C.E."/>
            <person name="Richter-Heitmann T."/>
            <person name="Klindworth A."/>
            <person name="Klockow C."/>
            <person name="Richter M."/>
            <person name="Achstetter T."/>
            <person name="Glockner F.O."/>
            <person name="Harder J."/>
        </authorList>
    </citation>
    <scope>NUCLEOTIDE SEQUENCE [LARGE SCALE GENOMIC DNA]</scope>
    <source>
        <strain evidence="1 2">WH47</strain>
    </source>
</reference>
<name>F2B0M7_RHOBT</name>
<organism evidence="1 2">
    <name type="scientific">Rhodopirellula baltica WH47</name>
    <dbReference type="NCBI Taxonomy" id="991778"/>
    <lineage>
        <taxon>Bacteria</taxon>
        <taxon>Pseudomonadati</taxon>
        <taxon>Planctomycetota</taxon>
        <taxon>Planctomycetia</taxon>
        <taxon>Pirellulales</taxon>
        <taxon>Pirellulaceae</taxon>
        <taxon>Rhodopirellula</taxon>
    </lineage>
</organism>
<proteinExistence type="predicted"/>
<gene>
    <name evidence="1" type="ORF">RBWH47_05314</name>
</gene>
<protein>
    <submittedName>
        <fullName evidence="1">Uncharacterized protein</fullName>
    </submittedName>
</protein>
<dbReference type="AlphaFoldDB" id="F2B0M7"/>
<evidence type="ECO:0000313" key="2">
    <source>
        <dbReference type="Proteomes" id="UP000006222"/>
    </source>
</evidence>
<dbReference type="Proteomes" id="UP000006222">
    <property type="component" value="Unassembled WGS sequence"/>
</dbReference>
<accession>F2B0M7</accession>
<dbReference type="PATRIC" id="fig|991778.3.peg.5871"/>
<evidence type="ECO:0000313" key="1">
    <source>
        <dbReference type="EMBL" id="EGF24504.1"/>
    </source>
</evidence>
<comment type="caution">
    <text evidence="1">The sequence shown here is derived from an EMBL/GenBank/DDBJ whole genome shotgun (WGS) entry which is preliminary data.</text>
</comment>